<evidence type="ECO:0000256" key="6">
    <source>
        <dbReference type="ARBA" id="ARBA00024469"/>
    </source>
</evidence>
<evidence type="ECO:0000256" key="3">
    <source>
        <dbReference type="ARBA" id="ARBA00022741"/>
    </source>
</evidence>
<sequence>MTAQTDSDLLRKLQQLVSDNPIAVTAAAVAGIAAASFMISAGGSTKPLQLPFDLNDQSVVIDGQPEHRASRFSKGPDYYDRDLPAAEVNTVYGALLRGLRQSKNNPCLGARTGPKKEFEWMSYQQVVDKVLQFGSGLVHQGVAPSNEVKVGIYAANRPEWTIADYGCQAYSMCPVPLYDTLGLQAIKYIIDQCKISTVICDAEAKVKTLISLCPELPSLKLLVVVDKVAQALEDEAKGAGLDLIQFEELLKNGQNNLREPLLPKPDDIFSICYTSGTTGNPKGVVLTHYAFVSMVQSIMLGVQTNFVPTCDDVYLSYLPLAHNFDRAVHVMMLLAGGRIGYFSRDIKLLTDDLATLRPTLFVTVPRLLNRIYDAVHTEVKHSIIKSAILRWALASKQKDVNRRIYRRDSIWDKILFNKIQNKLGGRVRIVITGSAPLLPDVMNFLRCSLGCVVLEGYGQTESGAGASLTIPGDPSLGHVGPPLPGCHIKLVDVPDMNYYAKDNFGEICIKSDYIMKEYYLEPEKTAEALDSDGWLHTGDIGTWLQMGTLKIVDRKKNIFKLAQGEYVATEKIENVYQNSPFVGQIFVDGDSLKTCLMAVVVPDVLYLEKWAPKNGFPSDLADFCGRQDAKGIVLKDMFAQGKKAGLQSFEQVKDIYLESNPFTVDNDLLTPTLKNKRPALRNLYKQKIAQLYTSNGL</sequence>
<evidence type="ECO:0000256" key="12">
    <source>
        <dbReference type="ARBA" id="ARBA00049139"/>
    </source>
</evidence>
<evidence type="ECO:0000313" key="17">
    <source>
        <dbReference type="Proteomes" id="UP000678393"/>
    </source>
</evidence>
<dbReference type="EC" id="6.2.1.3" evidence="13"/>
<dbReference type="PANTHER" id="PTHR43272:SF107">
    <property type="entry name" value="LONG-CHAIN-FATTY-ACID--COA LIGASE 5"/>
    <property type="match status" value="1"/>
</dbReference>
<proteinExistence type="inferred from homology"/>
<keyword evidence="14" id="KW-0472">Membrane</keyword>
<dbReference type="OrthoDB" id="1700726at2759"/>
<dbReference type="Pfam" id="PF00501">
    <property type="entry name" value="AMP-binding"/>
    <property type="match status" value="1"/>
</dbReference>
<reference evidence="16" key="1">
    <citation type="submission" date="2021-04" db="EMBL/GenBank/DDBJ databases">
        <authorList>
            <consortium name="Molecular Ecology Group"/>
        </authorList>
    </citation>
    <scope>NUCLEOTIDE SEQUENCE</scope>
</reference>
<dbReference type="EMBL" id="CAJHNH020000002">
    <property type="protein sequence ID" value="CAG5114498.1"/>
    <property type="molecule type" value="Genomic_DNA"/>
</dbReference>
<evidence type="ECO:0000256" key="14">
    <source>
        <dbReference type="SAM" id="Phobius"/>
    </source>
</evidence>
<evidence type="ECO:0000256" key="11">
    <source>
        <dbReference type="ARBA" id="ARBA00024565"/>
    </source>
</evidence>
<dbReference type="Gene3D" id="3.40.50.12780">
    <property type="entry name" value="N-terminal domain of ligase-like"/>
    <property type="match status" value="1"/>
</dbReference>
<protein>
    <recommendedName>
        <fullName evidence="13">Long-chain-fatty-acid--CoA ligase</fullName>
        <ecNumber evidence="13">6.2.1.3</ecNumber>
    </recommendedName>
</protein>
<feature type="transmembrane region" description="Helical" evidence="14">
    <location>
        <begin position="21"/>
        <end position="41"/>
    </location>
</feature>
<accession>A0A8S3YDF0</accession>
<comment type="catalytic activity">
    <reaction evidence="11">
        <text>(E)-hexadec-2-enoate + ATP + CoA = (2E)-hexadecenoyl-CoA + AMP + diphosphate</text>
        <dbReference type="Rhea" id="RHEA:36139"/>
        <dbReference type="ChEBI" id="CHEBI:30616"/>
        <dbReference type="ChEBI" id="CHEBI:33019"/>
        <dbReference type="ChEBI" id="CHEBI:57287"/>
        <dbReference type="ChEBI" id="CHEBI:61526"/>
        <dbReference type="ChEBI" id="CHEBI:72745"/>
        <dbReference type="ChEBI" id="CHEBI:456215"/>
    </reaction>
    <physiologicalReaction direction="left-to-right" evidence="11">
        <dbReference type="Rhea" id="RHEA:36140"/>
    </physiologicalReaction>
</comment>
<keyword evidence="13" id="KW-0443">Lipid metabolism</keyword>
<dbReference type="PROSITE" id="PS00455">
    <property type="entry name" value="AMP_BINDING"/>
    <property type="match status" value="1"/>
</dbReference>
<evidence type="ECO:0000259" key="15">
    <source>
        <dbReference type="Pfam" id="PF00501"/>
    </source>
</evidence>
<feature type="domain" description="AMP-dependent synthetase/ligase" evidence="15">
    <location>
        <begin position="113"/>
        <end position="519"/>
    </location>
</feature>
<dbReference type="GO" id="GO:0047676">
    <property type="term" value="F:arachidonate-CoA ligase activity"/>
    <property type="evidence" value="ECO:0007669"/>
    <property type="project" value="UniProtKB-EC"/>
</dbReference>
<keyword evidence="5 13" id="KW-0067">ATP-binding</keyword>
<keyword evidence="3 13" id="KW-0547">Nucleotide-binding</keyword>
<evidence type="ECO:0000256" key="9">
    <source>
        <dbReference type="ARBA" id="ARBA00024532"/>
    </source>
</evidence>
<evidence type="ECO:0000256" key="10">
    <source>
        <dbReference type="ARBA" id="ARBA00024548"/>
    </source>
</evidence>
<evidence type="ECO:0000256" key="2">
    <source>
        <dbReference type="ARBA" id="ARBA00022598"/>
    </source>
</evidence>
<comment type="caution">
    <text evidence="16">The sequence shown here is derived from an EMBL/GenBank/DDBJ whole genome shotgun (WGS) entry which is preliminary data.</text>
</comment>
<evidence type="ECO:0000313" key="16">
    <source>
        <dbReference type="EMBL" id="CAG5114498.1"/>
    </source>
</evidence>
<dbReference type="GO" id="GO:0005783">
    <property type="term" value="C:endoplasmic reticulum"/>
    <property type="evidence" value="ECO:0007669"/>
    <property type="project" value="TreeGrafter"/>
</dbReference>
<gene>
    <name evidence="16" type="ORF">CUNI_LOCUS56</name>
</gene>
<dbReference type="InterPro" id="IPR020845">
    <property type="entry name" value="AMP-binding_CS"/>
</dbReference>
<dbReference type="GO" id="GO:0016020">
    <property type="term" value="C:membrane"/>
    <property type="evidence" value="ECO:0007669"/>
    <property type="project" value="TreeGrafter"/>
</dbReference>
<name>A0A8S3YDF0_9EUPU</name>
<comment type="similarity">
    <text evidence="1 13">Belongs to the ATP-dependent AMP-binding enzyme family.</text>
</comment>
<dbReference type="CDD" id="cd05927">
    <property type="entry name" value="LC-FACS_euk"/>
    <property type="match status" value="1"/>
</dbReference>
<keyword evidence="17" id="KW-1185">Reference proteome</keyword>
<comment type="function">
    <text evidence="13">Catalyzes the conversion of long-chain fatty acids to their active form acyl-CoAs for both synthesis of cellular lipids, and degradation via beta-oxidation.</text>
</comment>
<comment type="catalytic activity">
    <reaction evidence="12">
        <text>hexadecanoate + ATP + CoA = hexadecanoyl-CoA + AMP + diphosphate</text>
        <dbReference type="Rhea" id="RHEA:30751"/>
        <dbReference type="ChEBI" id="CHEBI:7896"/>
        <dbReference type="ChEBI" id="CHEBI:30616"/>
        <dbReference type="ChEBI" id="CHEBI:33019"/>
        <dbReference type="ChEBI" id="CHEBI:57287"/>
        <dbReference type="ChEBI" id="CHEBI:57379"/>
        <dbReference type="ChEBI" id="CHEBI:456215"/>
    </reaction>
    <physiologicalReaction direction="left-to-right" evidence="12">
        <dbReference type="Rhea" id="RHEA:30752"/>
    </physiologicalReaction>
</comment>
<comment type="catalytic activity">
    <reaction evidence="7">
        <text>a long-chain fatty acid + ATP + CoA = a long-chain fatty acyl-CoA + AMP + diphosphate</text>
        <dbReference type="Rhea" id="RHEA:15421"/>
        <dbReference type="ChEBI" id="CHEBI:30616"/>
        <dbReference type="ChEBI" id="CHEBI:33019"/>
        <dbReference type="ChEBI" id="CHEBI:57287"/>
        <dbReference type="ChEBI" id="CHEBI:57560"/>
        <dbReference type="ChEBI" id="CHEBI:83139"/>
        <dbReference type="ChEBI" id="CHEBI:456215"/>
        <dbReference type="EC" id="6.2.1.3"/>
    </reaction>
    <physiologicalReaction direction="left-to-right" evidence="7">
        <dbReference type="Rhea" id="RHEA:15422"/>
    </physiologicalReaction>
</comment>
<comment type="catalytic activity">
    <reaction evidence="8">
        <text>12-hydroxy-(5Z,8Z,10E,14Z)-eicosatetraenoate + ATP + CoA = 12-hydroxy-(5Z,8Z,10E,14Z)-eicosatetraenoyl-CoA + AMP + diphosphate</text>
        <dbReference type="Rhea" id="RHEA:52112"/>
        <dbReference type="ChEBI" id="CHEBI:30616"/>
        <dbReference type="ChEBI" id="CHEBI:33019"/>
        <dbReference type="ChEBI" id="CHEBI:57287"/>
        <dbReference type="ChEBI" id="CHEBI:90718"/>
        <dbReference type="ChEBI" id="CHEBI:136408"/>
        <dbReference type="ChEBI" id="CHEBI:456215"/>
    </reaction>
    <physiologicalReaction direction="left-to-right" evidence="8">
        <dbReference type="Rhea" id="RHEA:52113"/>
    </physiologicalReaction>
</comment>
<keyword evidence="14" id="KW-1133">Transmembrane helix</keyword>
<dbReference type="AlphaFoldDB" id="A0A8S3YDF0"/>
<evidence type="ECO:0000256" key="1">
    <source>
        <dbReference type="ARBA" id="ARBA00006432"/>
    </source>
</evidence>
<dbReference type="GO" id="GO:0005524">
    <property type="term" value="F:ATP binding"/>
    <property type="evidence" value="ECO:0007669"/>
    <property type="project" value="UniProtKB-KW"/>
</dbReference>
<dbReference type="InterPro" id="IPR000873">
    <property type="entry name" value="AMP-dep_synth/lig_dom"/>
</dbReference>
<evidence type="ECO:0000256" key="7">
    <source>
        <dbReference type="ARBA" id="ARBA00024484"/>
    </source>
</evidence>
<dbReference type="Proteomes" id="UP000678393">
    <property type="component" value="Unassembled WGS sequence"/>
</dbReference>
<evidence type="ECO:0000256" key="4">
    <source>
        <dbReference type="ARBA" id="ARBA00022832"/>
    </source>
</evidence>
<comment type="catalytic activity">
    <reaction evidence="6">
        <text>5-hydroxy-(6E,8Z,11Z,14Z)-eicosatetraenoate + ATP + CoA = 5-hydroxy-(6E,8Z,11Z,14Z)-eicosatetraenoyl-CoA + AMP + diphosphate</text>
        <dbReference type="Rhea" id="RHEA:52108"/>
        <dbReference type="ChEBI" id="CHEBI:30616"/>
        <dbReference type="ChEBI" id="CHEBI:33019"/>
        <dbReference type="ChEBI" id="CHEBI:57287"/>
        <dbReference type="ChEBI" id="CHEBI:65341"/>
        <dbReference type="ChEBI" id="CHEBI:136407"/>
        <dbReference type="ChEBI" id="CHEBI:456215"/>
    </reaction>
    <physiologicalReaction direction="left-to-right" evidence="6">
        <dbReference type="Rhea" id="RHEA:52109"/>
    </physiologicalReaction>
</comment>
<comment type="catalytic activity">
    <reaction evidence="9">
        <text>15-hydroxy-(5Z,8Z,11Z,13E)-eicosatetraenoate + ATP + CoA = 15-hydroxy-(5Z,8Z,11Z,13E)-eicosatetraenoyl-CoA + AMP + diphosphate</text>
        <dbReference type="Rhea" id="RHEA:52116"/>
        <dbReference type="ChEBI" id="CHEBI:30616"/>
        <dbReference type="ChEBI" id="CHEBI:33019"/>
        <dbReference type="ChEBI" id="CHEBI:57287"/>
        <dbReference type="ChEBI" id="CHEBI:78832"/>
        <dbReference type="ChEBI" id="CHEBI:136409"/>
        <dbReference type="ChEBI" id="CHEBI:456215"/>
    </reaction>
    <physiologicalReaction direction="left-to-right" evidence="9">
        <dbReference type="Rhea" id="RHEA:52117"/>
    </physiologicalReaction>
</comment>
<comment type="catalytic activity">
    <reaction evidence="10">
        <text>(5Z,8Z,11Z,14Z)-eicosatetraenoate + ATP + CoA = (5Z,8Z,11Z,14Z)-eicosatetraenoyl-CoA + AMP + diphosphate</text>
        <dbReference type="Rhea" id="RHEA:19713"/>
        <dbReference type="ChEBI" id="CHEBI:30616"/>
        <dbReference type="ChEBI" id="CHEBI:32395"/>
        <dbReference type="ChEBI" id="CHEBI:33019"/>
        <dbReference type="ChEBI" id="CHEBI:57287"/>
        <dbReference type="ChEBI" id="CHEBI:57368"/>
        <dbReference type="ChEBI" id="CHEBI:456215"/>
        <dbReference type="EC" id="6.2.1.15"/>
    </reaction>
    <physiologicalReaction direction="left-to-right" evidence="10">
        <dbReference type="Rhea" id="RHEA:19714"/>
    </physiologicalReaction>
</comment>
<keyword evidence="2 13" id="KW-0436">Ligase</keyword>
<evidence type="ECO:0000256" key="5">
    <source>
        <dbReference type="ARBA" id="ARBA00022840"/>
    </source>
</evidence>
<keyword evidence="4 13" id="KW-0276">Fatty acid metabolism</keyword>
<evidence type="ECO:0000256" key="13">
    <source>
        <dbReference type="RuleBase" id="RU369030"/>
    </source>
</evidence>
<dbReference type="SUPFAM" id="SSF56801">
    <property type="entry name" value="Acetyl-CoA synthetase-like"/>
    <property type="match status" value="1"/>
</dbReference>
<organism evidence="16 17">
    <name type="scientific">Candidula unifasciata</name>
    <dbReference type="NCBI Taxonomy" id="100452"/>
    <lineage>
        <taxon>Eukaryota</taxon>
        <taxon>Metazoa</taxon>
        <taxon>Spiralia</taxon>
        <taxon>Lophotrochozoa</taxon>
        <taxon>Mollusca</taxon>
        <taxon>Gastropoda</taxon>
        <taxon>Heterobranchia</taxon>
        <taxon>Euthyneura</taxon>
        <taxon>Panpulmonata</taxon>
        <taxon>Eupulmonata</taxon>
        <taxon>Stylommatophora</taxon>
        <taxon>Helicina</taxon>
        <taxon>Helicoidea</taxon>
        <taxon>Geomitridae</taxon>
        <taxon>Candidula</taxon>
    </lineage>
</organism>
<dbReference type="PANTHER" id="PTHR43272">
    <property type="entry name" value="LONG-CHAIN-FATTY-ACID--COA LIGASE"/>
    <property type="match status" value="1"/>
</dbReference>
<dbReference type="InterPro" id="IPR045311">
    <property type="entry name" value="LC-FACS_euk"/>
</dbReference>
<dbReference type="InterPro" id="IPR042099">
    <property type="entry name" value="ANL_N_sf"/>
</dbReference>
<evidence type="ECO:0000256" key="8">
    <source>
        <dbReference type="ARBA" id="ARBA00024495"/>
    </source>
</evidence>
<keyword evidence="14" id="KW-0812">Transmembrane</keyword>